<evidence type="ECO:0000313" key="1">
    <source>
        <dbReference type="EMBL" id="KAJ9097260.1"/>
    </source>
</evidence>
<reference evidence="1" key="1">
    <citation type="submission" date="2023-04" db="EMBL/GenBank/DDBJ databases">
        <title>Draft Genome sequencing of Naganishia species isolated from polar environments using Oxford Nanopore Technology.</title>
        <authorList>
            <person name="Leo P."/>
            <person name="Venkateswaran K."/>
        </authorList>
    </citation>
    <scope>NUCLEOTIDE SEQUENCE</scope>
    <source>
        <strain evidence="1">MNA-CCFEE 5423</strain>
    </source>
</reference>
<dbReference type="Proteomes" id="UP001227268">
    <property type="component" value="Unassembled WGS sequence"/>
</dbReference>
<gene>
    <name evidence="1" type="ORF">QFC21_004929</name>
</gene>
<dbReference type="EMBL" id="JASBWT010000017">
    <property type="protein sequence ID" value="KAJ9097260.1"/>
    <property type="molecule type" value="Genomic_DNA"/>
</dbReference>
<accession>A0ACC2VE97</accession>
<comment type="caution">
    <text evidence="1">The sequence shown here is derived from an EMBL/GenBank/DDBJ whole genome shotgun (WGS) entry which is preliminary data.</text>
</comment>
<name>A0ACC2VE97_9TREE</name>
<protein>
    <submittedName>
        <fullName evidence="1">Uncharacterized protein</fullName>
    </submittedName>
</protein>
<organism evidence="1 2">
    <name type="scientific">Naganishia friedmannii</name>
    <dbReference type="NCBI Taxonomy" id="89922"/>
    <lineage>
        <taxon>Eukaryota</taxon>
        <taxon>Fungi</taxon>
        <taxon>Dikarya</taxon>
        <taxon>Basidiomycota</taxon>
        <taxon>Agaricomycotina</taxon>
        <taxon>Tremellomycetes</taxon>
        <taxon>Filobasidiales</taxon>
        <taxon>Filobasidiaceae</taxon>
        <taxon>Naganishia</taxon>
    </lineage>
</organism>
<keyword evidence="2" id="KW-1185">Reference proteome</keyword>
<sequence length="289" mass="31791">MSFSDQYLPDGSSNTLDATLGVGLLLTPPLSPTKVQKVLPAQDDDHLLQNLLAIIQSYWQPEAPGTSRTPFGTANNAARVEAEGPEGDAEGEIDPACFEPFPDYLGDDEPEAEPLVTVTAGAVIPSSSAPAIQPEEQMPLVPQESVTSYVAKVAVQTRKKTTKPRKPFCGNHMKKKDQDVAVLECEKCQQTKVVNTIIQEERRKFEAIKTEAARQAGLLNTDPREKSLTCVERTTARNEAVQELLLKLVEFKDDTLEDIGKSVSPDHLEKLKKELLRREARGQFPYGPI</sequence>
<proteinExistence type="predicted"/>
<evidence type="ECO:0000313" key="2">
    <source>
        <dbReference type="Proteomes" id="UP001227268"/>
    </source>
</evidence>